<dbReference type="eggNOG" id="COG1463">
    <property type="taxonomic scope" value="Bacteria"/>
</dbReference>
<feature type="transmembrane region" description="Helical" evidence="1">
    <location>
        <begin position="12"/>
        <end position="32"/>
    </location>
</feature>
<dbReference type="InterPro" id="IPR003399">
    <property type="entry name" value="Mce/MlaD"/>
</dbReference>
<dbReference type="Proteomes" id="UP000001296">
    <property type="component" value="Chromosome"/>
</dbReference>
<reference evidence="3 4" key="2">
    <citation type="journal article" date="2010" name="J. Bacteriol.">
        <title>Genome sequence of the polysaccharide-degrading, thermophilic anaerobe Spirochaeta thermophila DSM 6192.</title>
        <authorList>
            <person name="Angelov A."/>
            <person name="Liebl S."/>
            <person name="Ballschmiter M."/>
            <person name="Bomeke M."/>
            <person name="Lehmann R."/>
            <person name="Liesegang H."/>
            <person name="Daniel R."/>
            <person name="Liebl W."/>
        </authorList>
    </citation>
    <scope>NUCLEOTIDE SEQUENCE [LARGE SCALE GENOMIC DNA]</scope>
    <source>
        <strain evidence="4">ATCC 49972 / DSM 6192 / RI 19.B1</strain>
    </source>
</reference>
<evidence type="ECO:0000259" key="2">
    <source>
        <dbReference type="Pfam" id="PF02470"/>
    </source>
</evidence>
<feature type="domain" description="Mce/MlaD" evidence="2">
    <location>
        <begin position="40"/>
        <end position="107"/>
    </location>
</feature>
<sequence length="327" mass="35746">MKFKIRFASQIVGLFVLGGLVALVGVLILLGVNQRWFSKNYHFYTYFSETHGIKPGMGIQFKGFAIGKVTDITLDEDNRVKVFLYIEDRFYDKVYEDSVLAVVSNPLGLGGGLVFYQGKTPTPPLPEGSLIPSLDFEEGRRLVEEGRVDVPPGADAITRLLGEVEPVLQNLNTVLLSLDRTLTTVEAGLSGNEGVALGAVLQRIEGIAANIETLSAGLSEVEGLVPRLLGARGSLAKILDDEMELYSTIEASLSELEAAISNLRQFTEFLTSTEPQLVGTLEEGKQAIRRGREVLEGIRNNPLIRGGIPEEQTQETLLEPLREGAFR</sequence>
<dbReference type="Pfam" id="PF02470">
    <property type="entry name" value="MlaD"/>
    <property type="match status" value="1"/>
</dbReference>
<keyword evidence="1" id="KW-1133">Transmembrane helix</keyword>
<dbReference type="AlphaFoldDB" id="E0RRH8"/>
<proteinExistence type="predicted"/>
<evidence type="ECO:0000313" key="3">
    <source>
        <dbReference type="EMBL" id="ADN01679.1"/>
    </source>
</evidence>
<dbReference type="PANTHER" id="PTHR33371">
    <property type="entry name" value="INTERMEMBRANE PHOSPHOLIPID TRANSPORT SYSTEM BINDING PROTEIN MLAD-RELATED"/>
    <property type="match status" value="1"/>
</dbReference>
<dbReference type="HOGENOM" id="CLU_070810_0_0_12"/>
<reference key="1">
    <citation type="submission" date="2009-08" db="EMBL/GenBank/DDBJ databases">
        <title>The genome sequence of Spirochaeta thermophila DSM6192.</title>
        <authorList>
            <person name="Angelov A."/>
            <person name="Mientus M."/>
            <person name="Wittenberg S."/>
            <person name="Lehmann R."/>
            <person name="Liesegang H."/>
            <person name="Daniel R."/>
            <person name="Liebl W."/>
        </authorList>
    </citation>
    <scope>NUCLEOTIDE SEQUENCE</scope>
    <source>
        <strain>DSM 6192</strain>
    </source>
</reference>
<dbReference type="PANTHER" id="PTHR33371:SF4">
    <property type="entry name" value="INTERMEMBRANE PHOSPHOLIPID TRANSPORT SYSTEM BINDING PROTEIN MLAD"/>
    <property type="match status" value="1"/>
</dbReference>
<keyword evidence="1" id="KW-0472">Membrane</keyword>
<keyword evidence="1" id="KW-0812">Transmembrane</keyword>
<evidence type="ECO:0000313" key="4">
    <source>
        <dbReference type="Proteomes" id="UP000001296"/>
    </source>
</evidence>
<evidence type="ECO:0000256" key="1">
    <source>
        <dbReference type="SAM" id="Phobius"/>
    </source>
</evidence>
<dbReference type="PaxDb" id="665571-STHERM_c07210"/>
<accession>E0RRH8</accession>
<protein>
    <recommendedName>
        <fullName evidence="2">Mce/MlaD domain-containing protein</fullName>
    </recommendedName>
</protein>
<dbReference type="KEGG" id="sta:STHERM_c07210"/>
<organism evidence="3 4">
    <name type="scientific">Winmispira thermophila (strain ATCC 49972 / DSM 6192 / RI 19.B1)</name>
    <name type="common">Spirochaeta thermophila</name>
    <dbReference type="NCBI Taxonomy" id="665571"/>
    <lineage>
        <taxon>Bacteria</taxon>
        <taxon>Pseudomonadati</taxon>
        <taxon>Spirochaetota</taxon>
        <taxon>Spirochaetia</taxon>
        <taxon>Winmispirales</taxon>
        <taxon>Winmispiraceae</taxon>
        <taxon>Winmispira</taxon>
    </lineage>
</organism>
<dbReference type="EMBL" id="CP001698">
    <property type="protein sequence ID" value="ADN01679.1"/>
    <property type="molecule type" value="Genomic_DNA"/>
</dbReference>
<dbReference type="InterPro" id="IPR052336">
    <property type="entry name" value="MlaD_Phospholipid_Transporter"/>
</dbReference>
<dbReference type="RefSeq" id="WP_013313520.1">
    <property type="nucleotide sequence ID" value="NC_014484.1"/>
</dbReference>
<gene>
    <name evidence="3" type="ordered locus">STHERM_c07210</name>
</gene>
<name>E0RRH8_WINT6</name>